<feature type="region of interest" description="Disordered" evidence="1">
    <location>
        <begin position="611"/>
        <end position="667"/>
    </location>
</feature>
<reference evidence="3 4" key="1">
    <citation type="submission" date="2014-06" db="EMBL/GenBank/DDBJ databases">
        <title>Whole Genome Sequences of Three Symbiotic Endozoicomonas Bacteria.</title>
        <authorList>
            <person name="Neave M.J."/>
            <person name="Apprill A."/>
            <person name="Voolstra C.R."/>
        </authorList>
    </citation>
    <scope>NUCLEOTIDE SEQUENCE [LARGE SCALE GENOMIC DNA]</scope>
    <source>
        <strain evidence="3 4">DSM 22380</strain>
    </source>
</reference>
<dbReference type="SUPFAM" id="SSF53098">
    <property type="entry name" value="Ribonuclease H-like"/>
    <property type="match status" value="1"/>
</dbReference>
<protein>
    <recommendedName>
        <fullName evidence="2">Integrase catalytic domain-containing protein</fullName>
    </recommendedName>
</protein>
<feature type="domain" description="Integrase catalytic" evidence="2">
    <location>
        <begin position="253"/>
        <end position="459"/>
    </location>
</feature>
<dbReference type="eggNOG" id="COG2801">
    <property type="taxonomic scope" value="Bacteria"/>
</dbReference>
<dbReference type="STRING" id="305900.GV64_21600"/>
<dbReference type="AlphaFoldDB" id="A0A081KFP3"/>
<dbReference type="Pfam" id="PF09299">
    <property type="entry name" value="Mu-transpos_C"/>
    <property type="match status" value="1"/>
</dbReference>
<dbReference type="InterPro" id="IPR001584">
    <property type="entry name" value="Integrase_cat-core"/>
</dbReference>
<dbReference type="Proteomes" id="UP000027997">
    <property type="component" value="Unassembled WGS sequence"/>
</dbReference>
<dbReference type="PROSITE" id="PS50994">
    <property type="entry name" value="INTEGRASE"/>
    <property type="match status" value="1"/>
</dbReference>
<accession>A0A081KFP3</accession>
<comment type="caution">
    <text evidence="3">The sequence shown here is derived from an EMBL/GenBank/DDBJ whole genome shotgun (WGS) entry which is preliminary data.</text>
</comment>
<keyword evidence="4" id="KW-1185">Reference proteome</keyword>
<name>A0A081KFP3_9GAMM</name>
<dbReference type="InterPro" id="IPR015378">
    <property type="entry name" value="Transposase-like_Mu_C"/>
</dbReference>
<dbReference type="InterPro" id="IPR012337">
    <property type="entry name" value="RNaseH-like_sf"/>
</dbReference>
<sequence>MRPIKEGTKLKVQQDNGEELIFTVYGVNGSKVNLQEMIIGYTITYSYSQLAELIACEKVSFLYATDEESKLYQSSRIDFASSPEKHKKQAKRRLEYINQIKDDGIETFTEKSLTPSIQKTATRLGDKAPNWRTVERWIKSYNAIGGSIRGLLPDYDNVGKKKNKFGEEVEDFIAKAIESFKKMEKPSVTTAYSKLKILISNYNAEVVSSKELKQPKYNTFYNRICKEAPYELSKAREGKKITRANFRERQDYQKTTRILERAEIDHTILDLYVVDDKNLIPLGRPYITSIIDHYSRSILGFNIGFEAADHVAVTKALKHAIAPKTYVKEIYPEIVNEWLTYGKPAKLVTDRGMEFESLSMDDICLDLGIILQRNPAKMPWYKGRIESHFDTINKELLDDKPGKTFSNIIKRGDYDPEKNAIIRFSAFIKIFHIWVIDIYQQSPRAESSLVPDTWWRESAEIYPPIPISTKTLDIIIAVTKKRTIQKYGIKIDHIVYDSEELFKYRCKKGFINVNIKYNPDDIGSIFILNTDTNTYFEARAINLRYAAGLSVYQHKIIRQYLKDKIQSSVNPENLDKAKEIIQKIVDEELNHKKAHTRARASRLAKITQTETIKKTKKQTPSNDNETTVKVETVSSNKPEKESLSKNTPKPKPTGWGSSLRLGGSDDY</sequence>
<feature type="compositionally biased region" description="Polar residues" evidence="1">
    <location>
        <begin position="620"/>
        <end position="636"/>
    </location>
</feature>
<gene>
    <name evidence="3" type="ORF">GV64_21600</name>
</gene>
<dbReference type="EMBL" id="JOJP01000001">
    <property type="protein sequence ID" value="KEI72969.1"/>
    <property type="molecule type" value="Genomic_DNA"/>
</dbReference>
<dbReference type="GO" id="GO:0015074">
    <property type="term" value="P:DNA integration"/>
    <property type="evidence" value="ECO:0007669"/>
    <property type="project" value="InterPro"/>
</dbReference>
<evidence type="ECO:0000313" key="4">
    <source>
        <dbReference type="Proteomes" id="UP000027997"/>
    </source>
</evidence>
<dbReference type="InterPro" id="IPR036397">
    <property type="entry name" value="RNaseH_sf"/>
</dbReference>
<dbReference type="GO" id="GO:0003676">
    <property type="term" value="F:nucleic acid binding"/>
    <property type="evidence" value="ECO:0007669"/>
    <property type="project" value="InterPro"/>
</dbReference>
<evidence type="ECO:0000313" key="3">
    <source>
        <dbReference type="EMBL" id="KEI72969.1"/>
    </source>
</evidence>
<evidence type="ECO:0000259" key="2">
    <source>
        <dbReference type="PROSITE" id="PS50994"/>
    </source>
</evidence>
<dbReference type="Gene3D" id="3.30.420.10">
    <property type="entry name" value="Ribonuclease H-like superfamily/Ribonuclease H"/>
    <property type="match status" value="1"/>
</dbReference>
<dbReference type="RefSeq" id="WP_020581671.1">
    <property type="nucleotide sequence ID" value="NZ_JOJP01000001.1"/>
</dbReference>
<organism evidence="3 4">
    <name type="scientific">Endozoicomonas elysicola</name>
    <dbReference type="NCBI Taxonomy" id="305900"/>
    <lineage>
        <taxon>Bacteria</taxon>
        <taxon>Pseudomonadati</taxon>
        <taxon>Pseudomonadota</taxon>
        <taxon>Gammaproteobacteria</taxon>
        <taxon>Oceanospirillales</taxon>
        <taxon>Endozoicomonadaceae</taxon>
        <taxon>Endozoicomonas</taxon>
    </lineage>
</organism>
<evidence type="ECO:0000256" key="1">
    <source>
        <dbReference type="SAM" id="MobiDB-lite"/>
    </source>
</evidence>
<proteinExistence type="predicted"/>